<accession>A0A4Y2CHA0</accession>
<reference evidence="1 2" key="1">
    <citation type="journal article" date="2019" name="Sci. Rep.">
        <title>Orb-weaving spider Araneus ventricosus genome elucidates the spidroin gene catalogue.</title>
        <authorList>
            <person name="Kono N."/>
            <person name="Nakamura H."/>
            <person name="Ohtoshi R."/>
            <person name="Moran D.A.P."/>
            <person name="Shinohara A."/>
            <person name="Yoshida Y."/>
            <person name="Fujiwara M."/>
            <person name="Mori M."/>
            <person name="Tomita M."/>
            <person name="Arakawa K."/>
        </authorList>
    </citation>
    <scope>NUCLEOTIDE SEQUENCE [LARGE SCALE GENOMIC DNA]</scope>
</reference>
<dbReference type="EMBL" id="BGPR01000195">
    <property type="protein sequence ID" value="GBM03792.1"/>
    <property type="molecule type" value="Genomic_DNA"/>
</dbReference>
<dbReference type="AlphaFoldDB" id="A0A4Y2CHA0"/>
<proteinExistence type="predicted"/>
<dbReference type="Proteomes" id="UP000499080">
    <property type="component" value="Unassembled WGS sequence"/>
</dbReference>
<gene>
    <name evidence="1" type="ORF">AVEN_231276_1</name>
</gene>
<comment type="caution">
    <text evidence="1">The sequence shown here is derived from an EMBL/GenBank/DDBJ whole genome shotgun (WGS) entry which is preliminary data.</text>
</comment>
<name>A0A4Y2CHA0_ARAVE</name>
<evidence type="ECO:0000313" key="2">
    <source>
        <dbReference type="Proteomes" id="UP000499080"/>
    </source>
</evidence>
<sequence length="97" mass="11288">MGKLALQGTLNQTIFELLYQKKVQGAFEKFGEWSHKIKETMYTNKIPLLAFKVITISDNTLLTPVVQLLETVSKHFFRYRSKHRCHTLLDLRHVGKA</sequence>
<organism evidence="1 2">
    <name type="scientific">Araneus ventricosus</name>
    <name type="common">Orbweaver spider</name>
    <name type="synonym">Epeira ventricosa</name>
    <dbReference type="NCBI Taxonomy" id="182803"/>
    <lineage>
        <taxon>Eukaryota</taxon>
        <taxon>Metazoa</taxon>
        <taxon>Ecdysozoa</taxon>
        <taxon>Arthropoda</taxon>
        <taxon>Chelicerata</taxon>
        <taxon>Arachnida</taxon>
        <taxon>Araneae</taxon>
        <taxon>Araneomorphae</taxon>
        <taxon>Entelegynae</taxon>
        <taxon>Araneoidea</taxon>
        <taxon>Araneidae</taxon>
        <taxon>Araneus</taxon>
    </lineage>
</organism>
<evidence type="ECO:0000313" key="1">
    <source>
        <dbReference type="EMBL" id="GBM03792.1"/>
    </source>
</evidence>
<keyword evidence="2" id="KW-1185">Reference proteome</keyword>
<protein>
    <submittedName>
        <fullName evidence="1">Uncharacterized protein</fullName>
    </submittedName>
</protein>